<dbReference type="AlphaFoldDB" id="A0A6C0G2L7"/>
<dbReference type="InterPro" id="IPR022637">
    <property type="entry name" value="DNA_polIII_beta_cen"/>
</dbReference>
<dbReference type="Pfam" id="PF02768">
    <property type="entry name" value="DNA_pol3_beta_3"/>
    <property type="match status" value="1"/>
</dbReference>
<accession>A0A6C0G2L7</accession>
<name>A0A6C0G2L7_9BACL</name>
<dbReference type="GO" id="GO:0006271">
    <property type="term" value="P:DNA strand elongation involved in DNA replication"/>
    <property type="evidence" value="ECO:0007669"/>
    <property type="project" value="TreeGrafter"/>
</dbReference>
<evidence type="ECO:0000313" key="16">
    <source>
        <dbReference type="EMBL" id="QHT63626.1"/>
    </source>
</evidence>
<dbReference type="SMART" id="SM00480">
    <property type="entry name" value="POL3Bc"/>
    <property type="match status" value="1"/>
</dbReference>
<keyword evidence="4" id="KW-0963">Cytoplasm</keyword>
<dbReference type="GO" id="GO:0005737">
    <property type="term" value="C:cytoplasm"/>
    <property type="evidence" value="ECO:0007669"/>
    <property type="project" value="UniProtKB-SubCell"/>
</dbReference>
<dbReference type="InterPro" id="IPR046938">
    <property type="entry name" value="DNA_clamp_sf"/>
</dbReference>
<evidence type="ECO:0000256" key="3">
    <source>
        <dbReference type="ARBA" id="ARBA00021035"/>
    </source>
</evidence>
<evidence type="ECO:0000256" key="10">
    <source>
        <dbReference type="ARBA" id="ARBA00030988"/>
    </source>
</evidence>
<dbReference type="GO" id="GO:0008408">
    <property type="term" value="F:3'-5' exonuclease activity"/>
    <property type="evidence" value="ECO:0007669"/>
    <property type="project" value="InterPro"/>
</dbReference>
<dbReference type="InterPro" id="IPR022634">
    <property type="entry name" value="DNA_polIII_beta_N"/>
</dbReference>
<sequence>MRAELPQAALHAALQRLAPALSAKPAAAGPGDILLRAEADGFALQSGNGGVAVEARLDEASGEAVIHRNGRILIPSRCLVPVIRCLPPGSVMLETVPGPTLAIRAGNALYRISGSGAEHYPDSAAPRQAQTFEFANARLKPLIRRLAFAAASSDARPVLTGISCSVRSDGIALTATDGVRLSSQRIAWVRSGEVSPAARAAVIPAKPWLDFAALLTEEGSTAMMLGASSVQFQTAGMRLQLPLLEGAYPPLGRFSDPECGTSVTVAAADFLRMLERTAALAGETRAVTLATDGSSMTLAARTEGVGDVVEQVPVQALQGSALTITFNGSYMRDFMRAAEGSAVTLRFSGPLRPIVIRTADEPASLFALTPIRTAGNAT</sequence>
<keyword evidence="6 16" id="KW-0548">Nucleotidyltransferase</keyword>
<dbReference type="NCBIfam" id="TIGR00663">
    <property type="entry name" value="dnan"/>
    <property type="match status" value="1"/>
</dbReference>
<evidence type="ECO:0000256" key="6">
    <source>
        <dbReference type="ARBA" id="ARBA00022695"/>
    </source>
</evidence>
<dbReference type="RefSeq" id="WP_162360185.1">
    <property type="nucleotide sequence ID" value="NZ_CP048209.1"/>
</dbReference>
<protein>
    <recommendedName>
        <fullName evidence="3">Beta sliding clamp</fullName>
    </recommendedName>
    <alternativeName>
        <fullName evidence="12">Beta-clamp processivity factor</fullName>
    </alternativeName>
    <alternativeName>
        <fullName evidence="10">DNA polymerase III beta sliding clamp subunit</fullName>
    </alternativeName>
    <alternativeName>
        <fullName evidence="11">DNA polymerase III subunit beta</fullName>
    </alternativeName>
</protein>
<evidence type="ECO:0000256" key="8">
    <source>
        <dbReference type="ARBA" id="ARBA00022932"/>
    </source>
</evidence>
<feature type="domain" description="DNA polymerase III beta sliding clamp C-terminal" evidence="15">
    <location>
        <begin position="261"/>
        <end position="362"/>
    </location>
</feature>
<dbReference type="CDD" id="cd00140">
    <property type="entry name" value="beta_clamp"/>
    <property type="match status" value="1"/>
</dbReference>
<dbReference type="PANTHER" id="PTHR30478">
    <property type="entry name" value="DNA POLYMERASE III SUBUNIT BETA"/>
    <property type="match status" value="1"/>
</dbReference>
<dbReference type="Gene3D" id="3.10.150.10">
    <property type="entry name" value="DNA Polymerase III, subunit A, domain 2"/>
    <property type="match status" value="1"/>
</dbReference>
<evidence type="ECO:0000256" key="4">
    <source>
        <dbReference type="ARBA" id="ARBA00022490"/>
    </source>
</evidence>
<evidence type="ECO:0000256" key="12">
    <source>
        <dbReference type="ARBA" id="ARBA00033276"/>
    </source>
</evidence>
<dbReference type="GO" id="GO:0003887">
    <property type="term" value="F:DNA-directed DNA polymerase activity"/>
    <property type="evidence" value="ECO:0007669"/>
    <property type="project" value="UniProtKB-KW"/>
</dbReference>
<dbReference type="InterPro" id="IPR001001">
    <property type="entry name" value="DNA_polIII_beta"/>
</dbReference>
<dbReference type="InterPro" id="IPR022635">
    <property type="entry name" value="DNA_polIII_beta_C"/>
</dbReference>
<evidence type="ECO:0000256" key="5">
    <source>
        <dbReference type="ARBA" id="ARBA00022679"/>
    </source>
</evidence>
<comment type="subcellular location">
    <subcellularLocation>
        <location evidence="1">Cytoplasm</location>
    </subcellularLocation>
</comment>
<keyword evidence="9" id="KW-0238">DNA-binding</keyword>
<dbReference type="SUPFAM" id="SSF55979">
    <property type="entry name" value="DNA clamp"/>
    <property type="match status" value="3"/>
</dbReference>
<gene>
    <name evidence="16" type="primary">dnaN</name>
    <name evidence="16" type="ORF">GXP70_29180</name>
</gene>
<proteinExistence type="inferred from homology"/>
<evidence type="ECO:0000256" key="1">
    <source>
        <dbReference type="ARBA" id="ARBA00004496"/>
    </source>
</evidence>
<comment type="similarity">
    <text evidence="2">Belongs to the beta sliding clamp family.</text>
</comment>
<evidence type="ECO:0000313" key="17">
    <source>
        <dbReference type="Proteomes" id="UP000476064"/>
    </source>
</evidence>
<keyword evidence="17" id="KW-1185">Reference proteome</keyword>
<dbReference type="Proteomes" id="UP000476064">
    <property type="component" value="Chromosome"/>
</dbReference>
<dbReference type="Gene3D" id="3.70.10.10">
    <property type="match status" value="1"/>
</dbReference>
<reference evidence="16 17" key="1">
    <citation type="submission" date="2020-01" db="EMBL/GenBank/DDBJ databases">
        <title>Paenibacillus sp. nov., isolated from tomato rhizosphere.</title>
        <authorList>
            <person name="Weon H.-Y."/>
            <person name="Lee S.A."/>
        </authorList>
    </citation>
    <scope>NUCLEOTIDE SEQUENCE [LARGE SCALE GENOMIC DNA]</scope>
    <source>
        <strain evidence="16 17">12200R-189</strain>
    </source>
</reference>
<evidence type="ECO:0000256" key="9">
    <source>
        <dbReference type="ARBA" id="ARBA00023125"/>
    </source>
</evidence>
<dbReference type="GO" id="GO:0009360">
    <property type="term" value="C:DNA polymerase III complex"/>
    <property type="evidence" value="ECO:0007669"/>
    <property type="project" value="InterPro"/>
</dbReference>
<dbReference type="EMBL" id="CP048209">
    <property type="protein sequence ID" value="QHT63626.1"/>
    <property type="molecule type" value="Genomic_DNA"/>
</dbReference>
<keyword evidence="7" id="KW-0235">DNA replication</keyword>
<evidence type="ECO:0000256" key="2">
    <source>
        <dbReference type="ARBA" id="ARBA00010752"/>
    </source>
</evidence>
<feature type="domain" description="DNA polymerase III beta sliding clamp N-terminal" evidence="13">
    <location>
        <begin position="8"/>
        <end position="121"/>
    </location>
</feature>
<dbReference type="GO" id="GO:0003677">
    <property type="term" value="F:DNA binding"/>
    <property type="evidence" value="ECO:0007669"/>
    <property type="project" value="UniProtKB-KW"/>
</dbReference>
<dbReference type="KEGG" id="plyc:GXP70_29180"/>
<keyword evidence="5 16" id="KW-0808">Transferase</keyword>
<evidence type="ECO:0000256" key="7">
    <source>
        <dbReference type="ARBA" id="ARBA00022705"/>
    </source>
</evidence>
<dbReference type="Pfam" id="PF00712">
    <property type="entry name" value="DNA_pol3_beta"/>
    <property type="match status" value="1"/>
</dbReference>
<evidence type="ECO:0000259" key="15">
    <source>
        <dbReference type="Pfam" id="PF02768"/>
    </source>
</evidence>
<keyword evidence="8" id="KW-0239">DNA-directed DNA polymerase</keyword>
<organism evidence="16 17">
    <name type="scientific">Paenibacillus lycopersici</name>
    <dbReference type="NCBI Taxonomy" id="2704462"/>
    <lineage>
        <taxon>Bacteria</taxon>
        <taxon>Bacillati</taxon>
        <taxon>Bacillota</taxon>
        <taxon>Bacilli</taxon>
        <taxon>Bacillales</taxon>
        <taxon>Paenibacillaceae</taxon>
        <taxon>Paenibacillus</taxon>
    </lineage>
</organism>
<evidence type="ECO:0000259" key="14">
    <source>
        <dbReference type="Pfam" id="PF02767"/>
    </source>
</evidence>
<evidence type="ECO:0000259" key="13">
    <source>
        <dbReference type="Pfam" id="PF00712"/>
    </source>
</evidence>
<feature type="domain" description="DNA polymerase III beta sliding clamp central" evidence="14">
    <location>
        <begin position="136"/>
        <end position="249"/>
    </location>
</feature>
<evidence type="ECO:0000256" key="11">
    <source>
        <dbReference type="ARBA" id="ARBA00033275"/>
    </source>
</evidence>
<dbReference type="Pfam" id="PF02767">
    <property type="entry name" value="DNA_pol3_beta_2"/>
    <property type="match status" value="1"/>
</dbReference>
<dbReference type="PANTHER" id="PTHR30478:SF0">
    <property type="entry name" value="BETA SLIDING CLAMP"/>
    <property type="match status" value="1"/>
</dbReference>